<dbReference type="SUPFAM" id="SSF88713">
    <property type="entry name" value="Glycoside hydrolase/deacetylase"/>
    <property type="match status" value="1"/>
</dbReference>
<dbReference type="CDD" id="cd10938">
    <property type="entry name" value="CE4_HpPgdA_like"/>
    <property type="match status" value="1"/>
</dbReference>
<dbReference type="AlphaFoldDB" id="A0A4R2KVX3"/>
<dbReference type="Proteomes" id="UP000294980">
    <property type="component" value="Unassembled WGS sequence"/>
</dbReference>
<dbReference type="PANTHER" id="PTHR47561">
    <property type="entry name" value="POLYSACCHARIDE DEACETYLASE FAMILY PROTEIN (AFU_ORTHOLOGUE AFUA_6G05030)"/>
    <property type="match status" value="1"/>
</dbReference>
<gene>
    <name evidence="2" type="ORF">EV688_103136</name>
</gene>
<dbReference type="GO" id="GO:0005975">
    <property type="term" value="P:carbohydrate metabolic process"/>
    <property type="evidence" value="ECO:0007669"/>
    <property type="project" value="InterPro"/>
</dbReference>
<organism evidence="2 3">
    <name type="scientific">Chromatocurvus halotolerans</name>
    <dbReference type="NCBI Taxonomy" id="1132028"/>
    <lineage>
        <taxon>Bacteria</taxon>
        <taxon>Pseudomonadati</taxon>
        <taxon>Pseudomonadota</taxon>
        <taxon>Gammaproteobacteria</taxon>
        <taxon>Cellvibrionales</taxon>
        <taxon>Halieaceae</taxon>
        <taxon>Chromatocurvus</taxon>
    </lineage>
</organism>
<dbReference type="Gene3D" id="3.20.20.370">
    <property type="entry name" value="Glycoside hydrolase/deacetylase"/>
    <property type="match status" value="1"/>
</dbReference>
<proteinExistence type="predicted"/>
<keyword evidence="3" id="KW-1185">Reference proteome</keyword>
<feature type="domain" description="NodB homology" evidence="1">
    <location>
        <begin position="85"/>
        <end position="322"/>
    </location>
</feature>
<reference evidence="2 3" key="1">
    <citation type="submission" date="2019-03" db="EMBL/GenBank/DDBJ databases">
        <title>Genomic Encyclopedia of Type Strains, Phase IV (KMG-IV): sequencing the most valuable type-strain genomes for metagenomic binning, comparative biology and taxonomic classification.</title>
        <authorList>
            <person name="Goeker M."/>
        </authorList>
    </citation>
    <scope>NUCLEOTIDE SEQUENCE [LARGE SCALE GENOMIC DNA]</scope>
    <source>
        <strain evidence="2 3">DSM 23344</strain>
    </source>
</reference>
<name>A0A4R2KVX3_9GAMM</name>
<evidence type="ECO:0000313" key="2">
    <source>
        <dbReference type="EMBL" id="TCO77122.1"/>
    </source>
</evidence>
<dbReference type="GO" id="GO:0016810">
    <property type="term" value="F:hydrolase activity, acting on carbon-nitrogen (but not peptide) bonds"/>
    <property type="evidence" value="ECO:0007669"/>
    <property type="project" value="InterPro"/>
</dbReference>
<dbReference type="PROSITE" id="PS51677">
    <property type="entry name" value="NODB"/>
    <property type="match status" value="1"/>
</dbReference>
<evidence type="ECO:0000313" key="3">
    <source>
        <dbReference type="Proteomes" id="UP000294980"/>
    </source>
</evidence>
<dbReference type="InterPro" id="IPR011330">
    <property type="entry name" value="Glyco_hydro/deAcase_b/a-brl"/>
</dbReference>
<sequence length="322" mass="36334">MYTETAFFQDFSQKETNMRDAPTIPSAGPIAEPWKLREEEWRQIVGRVRAGRSLKPSRWPDDAGFAVALSFDCDHETFELGMGRQAVGRLAWGEFGRRVGVPRILELLKRQSVPASFFMPAVCALIDPDETRAIVDAGHEIGLHGWIHENNSLLEASTERDLILRARDVLESAAGSAPVGFRSANWDLSENTISLVAELGLEYDSSLMADDSCYELNVDGKPTGVVEIPVEWMRDDAVYLMFNRQPATRPWLSPQEVFEIFRLELEGAAAEGGVFQLVMHPFVIGYRSRLWIMDRLIEHARSLGKPWFTTHADLARWVRNSA</sequence>
<comment type="caution">
    <text evidence="2">The sequence shown here is derived from an EMBL/GenBank/DDBJ whole genome shotgun (WGS) entry which is preliminary data.</text>
</comment>
<protein>
    <submittedName>
        <fullName evidence="2">Polysaccharide deacetylase</fullName>
    </submittedName>
</protein>
<evidence type="ECO:0000259" key="1">
    <source>
        <dbReference type="PROSITE" id="PS51677"/>
    </source>
</evidence>
<dbReference type="EMBL" id="SLWX01000003">
    <property type="protein sequence ID" value="TCO77122.1"/>
    <property type="molecule type" value="Genomic_DNA"/>
</dbReference>
<dbReference type="PANTHER" id="PTHR47561:SF1">
    <property type="entry name" value="POLYSACCHARIDE DEACETYLASE FAMILY PROTEIN (AFU_ORTHOLOGUE AFUA_6G05030)"/>
    <property type="match status" value="1"/>
</dbReference>
<dbReference type="InterPro" id="IPR002509">
    <property type="entry name" value="NODB_dom"/>
</dbReference>
<accession>A0A4R2KVX3</accession>
<dbReference type="InterPro" id="IPR037950">
    <property type="entry name" value="PgdA-like"/>
</dbReference>
<dbReference type="Pfam" id="PF01522">
    <property type="entry name" value="Polysacc_deac_1"/>
    <property type="match status" value="1"/>
</dbReference>